<feature type="compositionally biased region" description="Basic and acidic residues" evidence="1">
    <location>
        <begin position="459"/>
        <end position="469"/>
    </location>
</feature>
<feature type="compositionally biased region" description="Basic and acidic residues" evidence="1">
    <location>
        <begin position="292"/>
        <end position="304"/>
    </location>
</feature>
<feature type="region of interest" description="Disordered" evidence="1">
    <location>
        <begin position="657"/>
        <end position="692"/>
    </location>
</feature>
<feature type="region of interest" description="Disordered" evidence="1">
    <location>
        <begin position="593"/>
        <end position="625"/>
    </location>
</feature>
<protein>
    <submittedName>
        <fullName evidence="2">Uncharacterized protein</fullName>
    </submittedName>
</protein>
<comment type="caution">
    <text evidence="2">The sequence shown here is derived from an EMBL/GenBank/DDBJ whole genome shotgun (WGS) entry which is preliminary data.</text>
</comment>
<feature type="compositionally biased region" description="Basic and acidic residues" evidence="1">
    <location>
        <begin position="187"/>
        <end position="198"/>
    </location>
</feature>
<feature type="compositionally biased region" description="Low complexity" evidence="1">
    <location>
        <begin position="1126"/>
        <end position="1141"/>
    </location>
</feature>
<feature type="compositionally biased region" description="Polar residues" evidence="1">
    <location>
        <begin position="358"/>
        <end position="370"/>
    </location>
</feature>
<feature type="region of interest" description="Disordered" evidence="1">
    <location>
        <begin position="1115"/>
        <end position="1145"/>
    </location>
</feature>
<proteinExistence type="predicted"/>
<feature type="region of interest" description="Disordered" evidence="1">
    <location>
        <begin position="55"/>
        <end position="304"/>
    </location>
</feature>
<feature type="compositionally biased region" description="Polar residues" evidence="1">
    <location>
        <begin position="543"/>
        <end position="552"/>
    </location>
</feature>
<feature type="compositionally biased region" description="Basic and acidic residues" evidence="1">
    <location>
        <begin position="488"/>
        <end position="518"/>
    </location>
</feature>
<feature type="compositionally biased region" description="Basic and acidic residues" evidence="1">
    <location>
        <begin position="74"/>
        <end position="91"/>
    </location>
</feature>
<feature type="compositionally biased region" description="Basic and acidic residues" evidence="1">
    <location>
        <begin position="526"/>
        <end position="542"/>
    </location>
</feature>
<evidence type="ECO:0000313" key="2">
    <source>
        <dbReference type="EMBL" id="CAL8117810.1"/>
    </source>
</evidence>
<feature type="compositionally biased region" description="Basic residues" evidence="1">
    <location>
        <begin position="98"/>
        <end position="109"/>
    </location>
</feature>
<feature type="compositionally biased region" description="Polar residues" evidence="1">
    <location>
        <begin position="478"/>
        <end position="487"/>
    </location>
</feature>
<feature type="region of interest" description="Disordered" evidence="1">
    <location>
        <begin position="459"/>
        <end position="557"/>
    </location>
</feature>
<reference evidence="2 3" key="1">
    <citation type="submission" date="2024-08" db="EMBL/GenBank/DDBJ databases">
        <authorList>
            <person name="Cucini C."/>
            <person name="Frati F."/>
        </authorList>
    </citation>
    <scope>NUCLEOTIDE SEQUENCE [LARGE SCALE GENOMIC DNA]</scope>
</reference>
<keyword evidence="3" id="KW-1185">Reference proteome</keyword>
<feature type="compositionally biased region" description="Polar residues" evidence="1">
    <location>
        <begin position="167"/>
        <end position="177"/>
    </location>
</feature>
<dbReference type="PANTHER" id="PTHR36144">
    <property type="entry name" value="S-ANTIGEN PROTEIN"/>
    <property type="match status" value="1"/>
</dbReference>
<evidence type="ECO:0000313" key="3">
    <source>
        <dbReference type="Proteomes" id="UP001642540"/>
    </source>
</evidence>
<evidence type="ECO:0000256" key="1">
    <source>
        <dbReference type="SAM" id="MobiDB-lite"/>
    </source>
</evidence>
<gene>
    <name evidence="2" type="ORF">ODALV1_LOCUS17850</name>
</gene>
<feature type="region of interest" description="Disordered" evidence="1">
    <location>
        <begin position="347"/>
        <end position="429"/>
    </location>
</feature>
<dbReference type="Proteomes" id="UP001642540">
    <property type="component" value="Unassembled WGS sequence"/>
</dbReference>
<sequence>MDKPNKLPANFAIRRTARWNKAAQGVLTQPPAVGKNGTEMGKPCSEAKDVVVMSVLPGKGEGDCVKTPDVPDTTGRESIGDKEDGKVDDTKNGQNTTKKPKKKKPKKKTVSTDSSKVAGTTAIEKDQEPRPLFGNPREVFPSRGRVMHRQSDTQSGKSLDNHGEKLLQQSGNGSSHPGTVEFAPNSEQRRHFSGDSRYMRGNYRRNYDDQRRSNFSRSGNADGSSESGTMFNSEMSSSRGSRVFVSQARQNSGNHRGLASNRPGYEKRDNASIESGKVTPDDKQKQPQQFHKQQEFRNHNQNDYQRDTAATVACSKVKADASDDNPQTLQRFQIQPELQNQNDQHILTSSGTDRKNASDNQSQYQGNQLNYRRMPYNPRPGYGNQRDQPNNRRNPDYQRQNYGNQRDSRDDGRNPDFQRHNYGNQRDQMYNTRIFNDRRQNYQHHRDSVMQKIDMRDNHQQNYKSQREPMHHRRFPDNQPQNYGNQRDQLDNRGVSDNRRHNYGNHRDTWIQRGREYPSQHGPGSFDRHNHYDSKREWDNRRSMGSNNQWSGTMKGGQQERIYNYQWPGAFSDKRDTDPTEKDLEYIKRWLDGHPKSDTKQPEKQVVEEEEEDDWDAPKKLDDSLTQISSVELQVKTDESNMPLGTVDSGAATANYAESANSSEPAKQNSAIEQDQSANENGMEIPSHPPSCNTTLPEKQVVNEHDCAMSPIPIMDEVPNTHYTDEIPISSDMSNVALDNEPRNVTPCTAESSIIVTSDGVDIPPAVSQATTDNTAIPAALDAPIPSALDVLVPPTSVIVRPATEVSIRPPLDVSIPPPKEVSIRPAMEVSIPPPNEVSIRPAMEVSIPPPNEVSIRPAMEVSISPHKEVSIRPAMEVSISPHKEVSIRPAMEVSIPPPNEVSIRPAMEVSISPHKEVSIRPAMEVSIPPHKEVSIRPAMEVSIPSAKDLSIRPAMEVPVLQIQPEIQNSVVEQEQTANDTRMEIPTHPPSCNTILPEKQVVNEHDVAMSPIMDEVPNTNNIDEIPISSDMNDIALDNAVGNVIPPCTGEDTIILISDGVEILPATEDGSNSQTTVNTAIPAAPEVLASPASVPDVQAPAASTSNVLTAPVPDVLADPTSTPDVLAVPASDPDGPASAPDVLVPPPSDPDIVVTPTSVLLHPAKEVSTPLAKEVTARPTMEVSIQKIQPEIHNSVVEQEQTANATKMGIPSHPPSCNTTLPDKQVVKDIDVAMSPIMDVPNTRNIDEIPISSDMIDVALDNEQGIIVIHPCTREVTIVVTSDGVEVEISPATEEVSISQTNGDAAIPVASEVPVPSASAPDVLVPPASALSQPAKELSIRPATEVSIQKIQPEIQTSSLKQEQSASETVKEIPIRRHDVANLSGPGYMDLEEIYRQVFEKDLAN</sequence>
<feature type="compositionally biased region" description="Polar residues" evidence="1">
    <location>
        <begin position="657"/>
        <end position="680"/>
    </location>
</feature>
<feature type="compositionally biased region" description="Basic and acidic residues" evidence="1">
    <location>
        <begin position="593"/>
        <end position="607"/>
    </location>
</feature>
<organism evidence="2 3">
    <name type="scientific">Orchesella dallaii</name>
    <dbReference type="NCBI Taxonomy" id="48710"/>
    <lineage>
        <taxon>Eukaryota</taxon>
        <taxon>Metazoa</taxon>
        <taxon>Ecdysozoa</taxon>
        <taxon>Arthropoda</taxon>
        <taxon>Hexapoda</taxon>
        <taxon>Collembola</taxon>
        <taxon>Entomobryomorpha</taxon>
        <taxon>Entomobryoidea</taxon>
        <taxon>Orchesellidae</taxon>
        <taxon>Orchesellinae</taxon>
        <taxon>Orchesella</taxon>
    </lineage>
</organism>
<accession>A0ABP1R6R7</accession>
<dbReference type="InterPro" id="IPR053118">
    <property type="entry name" value="HPI-Adhesin/Ser-rich"/>
</dbReference>
<dbReference type="EMBL" id="CAXLJM020000057">
    <property type="protein sequence ID" value="CAL8117810.1"/>
    <property type="molecule type" value="Genomic_DNA"/>
</dbReference>
<feature type="region of interest" description="Disordered" evidence="1">
    <location>
        <begin position="22"/>
        <end position="43"/>
    </location>
</feature>
<feature type="compositionally biased region" description="Basic and acidic residues" evidence="1">
    <location>
        <begin position="406"/>
        <end position="419"/>
    </location>
</feature>
<dbReference type="PANTHER" id="PTHR36144:SF6">
    <property type="entry name" value="S-ANTIGEN PROTEIN"/>
    <property type="match status" value="1"/>
</dbReference>
<feature type="compositionally biased region" description="Polar residues" evidence="1">
    <location>
        <begin position="213"/>
        <end position="240"/>
    </location>
</feature>
<name>A0ABP1R6R7_9HEXA</name>